<sequence>MNVRNHLSPAIRKSTFKDVIGFSMRNKRKVFSIAKKVDPIEVVDNSDYEELDDPLLTKRREEFLEQLKSMRVHKRAICGPMSLFRKMHKQNKKEKIKVNQICKSLTKKYTRVERSYSRSNSRLNSACSEFGHFSGHNISTHKKKSNFGKFAKKESVPVTDYEVDKILKQIRDRQRRTKRYEEKVKLAQSHSEVLRDSREQRAIENHNDIMKLWKKDSKRISTKVGRAVKDSVFVRCDGYRKRREALCENSQKKSLPMFSNRSRELKQYLKQRRDKPSPEKIFSQYSFKMMLRSDKRNKKLQKSSKDKTHLNSPGRETMYGIYRDHQSSRSINGRNTSVDSQSHEKMGGNLLTTKDVKNMKDSSNLLLQKAKKNTFGSGMDYQYLQEIGCSSGIWFRMNARRHNRPPKETIIRKSLSFWKDTYEDGDVSKSMPRVLLKTSDTLLNSTERCSTNGISNRRSRMCLNTSYSELPIGGGQADQYEGIEIIGKSKLEAETLFVKSIKGKIIMKNHILNDDGEGEPAQDEETL</sequence>
<keyword evidence="3" id="KW-1185">Reference proteome</keyword>
<evidence type="ECO:0000313" key="2">
    <source>
        <dbReference type="EMBL" id="CAI2362021.1"/>
    </source>
</evidence>
<proteinExistence type="predicted"/>
<gene>
    <name evidence="2" type="ORF">ECRASSUSDP1_LOCUS3338</name>
</gene>
<feature type="region of interest" description="Disordered" evidence="1">
    <location>
        <begin position="293"/>
        <end position="349"/>
    </location>
</feature>
<comment type="caution">
    <text evidence="2">The sequence shown here is derived from an EMBL/GenBank/DDBJ whole genome shotgun (WGS) entry which is preliminary data.</text>
</comment>
<dbReference type="AlphaFoldDB" id="A0AAD1U8B2"/>
<reference evidence="2" key="1">
    <citation type="submission" date="2023-07" db="EMBL/GenBank/DDBJ databases">
        <authorList>
            <consortium name="AG Swart"/>
            <person name="Singh M."/>
            <person name="Singh A."/>
            <person name="Seah K."/>
            <person name="Emmerich C."/>
        </authorList>
    </citation>
    <scope>NUCLEOTIDE SEQUENCE</scope>
    <source>
        <strain evidence="2">DP1</strain>
    </source>
</reference>
<evidence type="ECO:0000313" key="3">
    <source>
        <dbReference type="Proteomes" id="UP001295684"/>
    </source>
</evidence>
<name>A0AAD1U8B2_EUPCR</name>
<feature type="compositionally biased region" description="Polar residues" evidence="1">
    <location>
        <begin position="328"/>
        <end position="340"/>
    </location>
</feature>
<dbReference type="EMBL" id="CAMPGE010003197">
    <property type="protein sequence ID" value="CAI2362021.1"/>
    <property type="molecule type" value="Genomic_DNA"/>
</dbReference>
<organism evidence="2 3">
    <name type="scientific">Euplotes crassus</name>
    <dbReference type="NCBI Taxonomy" id="5936"/>
    <lineage>
        <taxon>Eukaryota</taxon>
        <taxon>Sar</taxon>
        <taxon>Alveolata</taxon>
        <taxon>Ciliophora</taxon>
        <taxon>Intramacronucleata</taxon>
        <taxon>Spirotrichea</taxon>
        <taxon>Hypotrichia</taxon>
        <taxon>Euplotida</taxon>
        <taxon>Euplotidae</taxon>
        <taxon>Moneuplotes</taxon>
    </lineage>
</organism>
<dbReference type="Proteomes" id="UP001295684">
    <property type="component" value="Unassembled WGS sequence"/>
</dbReference>
<accession>A0AAD1U8B2</accession>
<protein>
    <submittedName>
        <fullName evidence="2">Uncharacterized protein</fullName>
    </submittedName>
</protein>
<evidence type="ECO:0000256" key="1">
    <source>
        <dbReference type="SAM" id="MobiDB-lite"/>
    </source>
</evidence>